<dbReference type="Proteomes" id="UP000280759">
    <property type="component" value="Unassembled WGS sequence"/>
</dbReference>
<evidence type="ECO:0000256" key="1">
    <source>
        <dbReference type="ARBA" id="ARBA00022723"/>
    </source>
</evidence>
<dbReference type="Gene3D" id="3.30.70.100">
    <property type="match status" value="1"/>
</dbReference>
<feature type="domain" description="HMA" evidence="2">
    <location>
        <begin position="1"/>
        <end position="64"/>
    </location>
</feature>
<dbReference type="GO" id="GO:0046872">
    <property type="term" value="F:metal ion binding"/>
    <property type="evidence" value="ECO:0007669"/>
    <property type="project" value="UniProtKB-KW"/>
</dbReference>
<accession>A0A3P5XSI0</accession>
<dbReference type="PROSITE" id="PS01047">
    <property type="entry name" value="HMA_1"/>
    <property type="match status" value="1"/>
</dbReference>
<reference evidence="3" key="2">
    <citation type="submission" date="2021-04" db="EMBL/GenBank/DDBJ databases">
        <title>Draft genomes of 20 S. canis strains.</title>
        <authorList>
            <person name="Pagnossin D."/>
            <person name="Weir W."/>
            <person name="Smith A."/>
            <person name="Ure R."/>
            <person name="Oravcova K."/>
        </authorList>
    </citation>
    <scope>NUCLEOTIDE SEQUENCE</scope>
    <source>
        <strain evidence="3">284</strain>
    </source>
</reference>
<dbReference type="EMBL" id="JAGQEX010000031">
    <property type="protein sequence ID" value="MDV5977910.1"/>
    <property type="molecule type" value="Genomic_DNA"/>
</dbReference>
<dbReference type="CDD" id="cd00371">
    <property type="entry name" value="HMA"/>
    <property type="match status" value="1"/>
</dbReference>
<dbReference type="PROSITE" id="PS50846">
    <property type="entry name" value="HMA_2"/>
    <property type="match status" value="1"/>
</dbReference>
<sequence length="67" mass="7374">MEKSYQIKGMKCDGCVKTVTEKLTAIPGVDAVEVSLEKGEVKVTGYPLTLFLKRALKGTKFELNKLP</sequence>
<dbReference type="Proteomes" id="UP001186118">
    <property type="component" value="Unassembled WGS sequence"/>
</dbReference>
<dbReference type="RefSeq" id="WP_125074761.1">
    <property type="nucleotide sequence ID" value="NZ_BLIS01000002.1"/>
</dbReference>
<keyword evidence="5" id="KW-1185">Reference proteome</keyword>
<dbReference type="SUPFAM" id="SSF55008">
    <property type="entry name" value="HMA, heavy metal-associated domain"/>
    <property type="match status" value="1"/>
</dbReference>
<evidence type="ECO:0000313" key="4">
    <source>
        <dbReference type="EMBL" id="VDC43392.1"/>
    </source>
</evidence>
<organism evidence="4 5">
    <name type="scientific">Streptococcus canis</name>
    <dbReference type="NCBI Taxonomy" id="1329"/>
    <lineage>
        <taxon>Bacteria</taxon>
        <taxon>Bacillati</taxon>
        <taxon>Bacillota</taxon>
        <taxon>Bacilli</taxon>
        <taxon>Lactobacillales</taxon>
        <taxon>Streptococcaceae</taxon>
        <taxon>Streptococcus</taxon>
    </lineage>
</organism>
<name>A0A3P5XSI0_STRCB</name>
<keyword evidence="1" id="KW-0479">Metal-binding</keyword>
<protein>
    <submittedName>
        <fullName evidence="4">Copper chaperone CopZ</fullName>
    </submittedName>
    <submittedName>
        <fullName evidence="3">Heavy-metal-associated domain-containing protein</fullName>
    </submittedName>
</protein>
<dbReference type="InterPro" id="IPR017969">
    <property type="entry name" value="Heavy-metal-associated_CS"/>
</dbReference>
<dbReference type="InterPro" id="IPR006121">
    <property type="entry name" value="HMA_dom"/>
</dbReference>
<gene>
    <name evidence="4" type="primary">copZ</name>
    <name evidence="4" type="ORF">FMV2238Y02_18930</name>
    <name evidence="3" type="ORF">KB584_10755</name>
</gene>
<dbReference type="InterPro" id="IPR036163">
    <property type="entry name" value="HMA_dom_sf"/>
</dbReference>
<dbReference type="Pfam" id="PF00403">
    <property type="entry name" value="HMA"/>
    <property type="match status" value="1"/>
</dbReference>
<evidence type="ECO:0000313" key="3">
    <source>
        <dbReference type="EMBL" id="MDV5977910.1"/>
    </source>
</evidence>
<dbReference type="AlphaFoldDB" id="A0A3P5XSI0"/>
<proteinExistence type="predicted"/>
<dbReference type="EMBL" id="UXEP01000035">
    <property type="protein sequence ID" value="VDC43392.1"/>
    <property type="molecule type" value="Genomic_DNA"/>
</dbReference>
<reference evidence="4 5" key="1">
    <citation type="submission" date="2018-10" db="EMBL/GenBank/DDBJ databases">
        <authorList>
            <consortium name="Molecular Microbiology and Infection Unit (UMMI)"/>
            <person name="Machado M."/>
        </authorList>
    </citation>
    <scope>NUCLEOTIDE SEQUENCE [LARGE SCALE GENOMIC DNA]</scope>
    <source>
        <strain evidence="4">FMV2238.02</strain>
    </source>
</reference>
<evidence type="ECO:0000313" key="5">
    <source>
        <dbReference type="Proteomes" id="UP000280759"/>
    </source>
</evidence>
<evidence type="ECO:0000259" key="2">
    <source>
        <dbReference type="PROSITE" id="PS50846"/>
    </source>
</evidence>